<gene>
    <name evidence="2" type="ORF">PMAYCL1PPCAC_00021</name>
</gene>
<dbReference type="PANTHER" id="PTHR47521:SF7">
    <property type="entry name" value="SERPENTINE RECEPTOR CLASS EPSILON-6"/>
    <property type="match status" value="1"/>
</dbReference>
<evidence type="ECO:0000313" key="2">
    <source>
        <dbReference type="EMBL" id="GMR29826.1"/>
    </source>
</evidence>
<feature type="transmembrane region" description="Helical" evidence="1">
    <location>
        <begin position="203"/>
        <end position="220"/>
    </location>
</feature>
<name>A0AAN5C5Z8_9BILA</name>
<dbReference type="AlphaFoldDB" id="A0AAN5C5Z8"/>
<dbReference type="Proteomes" id="UP001328107">
    <property type="component" value="Unassembled WGS sequence"/>
</dbReference>
<proteinExistence type="predicted"/>
<keyword evidence="3" id="KW-1185">Reference proteome</keyword>
<keyword evidence="1" id="KW-1133">Transmembrane helix</keyword>
<dbReference type="EMBL" id="BTRK01000001">
    <property type="protein sequence ID" value="GMR29826.1"/>
    <property type="molecule type" value="Genomic_DNA"/>
</dbReference>
<dbReference type="PANTHER" id="PTHR47521">
    <property type="entry name" value="SERPENTINE RECEPTOR, CLASS E (EPSILON)-RELATED"/>
    <property type="match status" value="1"/>
</dbReference>
<evidence type="ECO:0008006" key="4">
    <source>
        <dbReference type="Google" id="ProtNLM"/>
    </source>
</evidence>
<evidence type="ECO:0000313" key="3">
    <source>
        <dbReference type="Proteomes" id="UP001328107"/>
    </source>
</evidence>
<accession>A0AAN5C5Z8</accession>
<evidence type="ECO:0000256" key="1">
    <source>
        <dbReference type="SAM" id="Phobius"/>
    </source>
</evidence>
<organism evidence="2 3">
    <name type="scientific">Pristionchus mayeri</name>
    <dbReference type="NCBI Taxonomy" id="1317129"/>
    <lineage>
        <taxon>Eukaryota</taxon>
        <taxon>Metazoa</taxon>
        <taxon>Ecdysozoa</taxon>
        <taxon>Nematoda</taxon>
        <taxon>Chromadorea</taxon>
        <taxon>Rhabditida</taxon>
        <taxon>Rhabditina</taxon>
        <taxon>Diplogasteromorpha</taxon>
        <taxon>Diplogasteroidea</taxon>
        <taxon>Neodiplogasteridae</taxon>
        <taxon>Pristionchus</taxon>
    </lineage>
</organism>
<keyword evidence="1" id="KW-0812">Transmembrane</keyword>
<protein>
    <recommendedName>
        <fullName evidence="4">G protein-coupled receptor</fullName>
    </recommendedName>
</protein>
<reference evidence="3" key="1">
    <citation type="submission" date="2022-10" db="EMBL/GenBank/DDBJ databases">
        <title>Genome assembly of Pristionchus species.</title>
        <authorList>
            <person name="Yoshida K."/>
            <person name="Sommer R.J."/>
        </authorList>
    </citation>
    <scope>NUCLEOTIDE SEQUENCE [LARGE SCALE GENOMIC DNA]</scope>
    <source>
        <strain evidence="3">RS5460</strain>
    </source>
</reference>
<comment type="caution">
    <text evidence="2">The sequence shown here is derived from an EMBL/GenBank/DDBJ whole genome shotgun (WGS) entry which is preliminary data.</text>
</comment>
<keyword evidence="1" id="KW-0472">Membrane</keyword>
<feature type="transmembrane region" description="Helical" evidence="1">
    <location>
        <begin position="92"/>
        <end position="115"/>
    </location>
</feature>
<feature type="transmembrane region" description="Helical" evidence="1">
    <location>
        <begin position="135"/>
        <end position="161"/>
    </location>
</feature>
<sequence>MFLVNYISRKDTDYFAPMFEICYILEVMNNVGKLLSLKFPNYHIYSLCNYSTQTRLGIVCAIAMDIIHSCSRVVIMHHQYFGTPEYVETSSLIICSLIKEFFLGYITGLIFIIALDRWVATKAWAWYENGGASTLLFFALHEAILFFHAMSVQSFILVYRLNLQEIRSLRRGAEVNRYSVAKTYQIRENLAVLNAYMQISRPIVLVTLPPFLFYPIFLLVPPNIGYDGLRFFSVEMFDVWLEIFSVAFYNC</sequence>
<dbReference type="InterPro" id="IPR052860">
    <property type="entry name" value="NRL-GPCR1"/>
</dbReference>